<keyword evidence="3" id="KW-0804">Transcription</keyword>
<sequence>MLDSPGETDGDAGLRYDAAPQRRAAIVNQLRRSGHVAVSDISRQLHVSEMTVRRDLRRLAASGEAVLVHGGASLPPEARANPAFLTRASINGEAKHRIGRAAAQMISPGDTVGIDAGTTALEVASALPDQFAGCIVTHSVPVLATMLSRPDVRVIAIGGELSQENQALIGQSAAQFVGNLRLNVMMLGVASIDGRGVYVRSELELGVKQALLDVADHVVLVCDASKESAPGTVRVCDIEQIDTVVTDAQFSDRLTSRLREHGARIVVA</sequence>
<dbReference type="PANTHER" id="PTHR30363:SF44">
    <property type="entry name" value="AGA OPERON TRANSCRIPTIONAL REPRESSOR-RELATED"/>
    <property type="match status" value="1"/>
</dbReference>
<dbReference type="InterPro" id="IPR036390">
    <property type="entry name" value="WH_DNA-bd_sf"/>
</dbReference>
<dbReference type="PROSITE" id="PS51000">
    <property type="entry name" value="HTH_DEOR_2"/>
    <property type="match status" value="1"/>
</dbReference>
<keyword evidence="6" id="KW-1185">Reference proteome</keyword>
<dbReference type="SMART" id="SM01134">
    <property type="entry name" value="DeoRC"/>
    <property type="match status" value="1"/>
</dbReference>
<evidence type="ECO:0000259" key="4">
    <source>
        <dbReference type="PROSITE" id="PS51000"/>
    </source>
</evidence>
<comment type="caution">
    <text evidence="5">The sequence shown here is derived from an EMBL/GenBank/DDBJ whole genome shotgun (WGS) entry which is preliminary data.</text>
</comment>
<name>A0A6N9YMK2_9ACTN</name>
<proteinExistence type="predicted"/>
<dbReference type="PROSITE" id="PS00894">
    <property type="entry name" value="HTH_DEOR_1"/>
    <property type="match status" value="1"/>
</dbReference>
<dbReference type="Gene3D" id="3.40.50.1360">
    <property type="match status" value="1"/>
</dbReference>
<organism evidence="5 6">
    <name type="scientific">Phytoactinopolyspora alkaliphila</name>
    <dbReference type="NCBI Taxonomy" id="1783498"/>
    <lineage>
        <taxon>Bacteria</taxon>
        <taxon>Bacillati</taxon>
        <taxon>Actinomycetota</taxon>
        <taxon>Actinomycetes</taxon>
        <taxon>Jiangellales</taxon>
        <taxon>Jiangellaceae</taxon>
        <taxon>Phytoactinopolyspora</taxon>
    </lineage>
</organism>
<dbReference type="InterPro" id="IPR018356">
    <property type="entry name" value="Tscrpt_reg_HTH_DeoR_CS"/>
</dbReference>
<dbReference type="InterPro" id="IPR036388">
    <property type="entry name" value="WH-like_DNA-bd_sf"/>
</dbReference>
<dbReference type="EMBL" id="JAAGOB010000006">
    <property type="protein sequence ID" value="NED96088.1"/>
    <property type="molecule type" value="Genomic_DNA"/>
</dbReference>
<evidence type="ECO:0000313" key="5">
    <source>
        <dbReference type="EMBL" id="NED96088.1"/>
    </source>
</evidence>
<protein>
    <submittedName>
        <fullName evidence="5">DeoR/GlpR transcriptional regulator</fullName>
    </submittedName>
</protein>
<dbReference type="InterPro" id="IPR014036">
    <property type="entry name" value="DeoR-like_C"/>
</dbReference>
<dbReference type="SUPFAM" id="SSF100950">
    <property type="entry name" value="NagB/RpiA/CoA transferase-like"/>
    <property type="match status" value="1"/>
</dbReference>
<gene>
    <name evidence="5" type="ORF">G1H11_12290</name>
</gene>
<dbReference type="Proteomes" id="UP000469185">
    <property type="component" value="Unassembled WGS sequence"/>
</dbReference>
<evidence type="ECO:0000256" key="2">
    <source>
        <dbReference type="ARBA" id="ARBA00023125"/>
    </source>
</evidence>
<dbReference type="RefSeq" id="WP_163818883.1">
    <property type="nucleotide sequence ID" value="NZ_JAAGOB010000006.1"/>
</dbReference>
<dbReference type="GO" id="GO:0003677">
    <property type="term" value="F:DNA binding"/>
    <property type="evidence" value="ECO:0007669"/>
    <property type="project" value="UniProtKB-KW"/>
</dbReference>
<dbReference type="AlphaFoldDB" id="A0A6N9YMK2"/>
<dbReference type="InterPro" id="IPR037171">
    <property type="entry name" value="NagB/RpiA_transferase-like"/>
</dbReference>
<evidence type="ECO:0000256" key="1">
    <source>
        <dbReference type="ARBA" id="ARBA00023015"/>
    </source>
</evidence>
<dbReference type="InterPro" id="IPR001034">
    <property type="entry name" value="DeoR_HTH"/>
</dbReference>
<dbReference type="Pfam" id="PF00455">
    <property type="entry name" value="DeoRC"/>
    <property type="match status" value="1"/>
</dbReference>
<evidence type="ECO:0000256" key="3">
    <source>
        <dbReference type="ARBA" id="ARBA00023163"/>
    </source>
</evidence>
<dbReference type="PRINTS" id="PR00037">
    <property type="entry name" value="HTHLACR"/>
</dbReference>
<accession>A0A6N9YMK2</accession>
<dbReference type="PANTHER" id="PTHR30363">
    <property type="entry name" value="HTH-TYPE TRANSCRIPTIONAL REGULATOR SRLR-RELATED"/>
    <property type="match status" value="1"/>
</dbReference>
<dbReference type="Pfam" id="PF08220">
    <property type="entry name" value="HTH_DeoR"/>
    <property type="match status" value="1"/>
</dbReference>
<dbReference type="GO" id="GO:0003700">
    <property type="term" value="F:DNA-binding transcription factor activity"/>
    <property type="evidence" value="ECO:0007669"/>
    <property type="project" value="InterPro"/>
</dbReference>
<dbReference type="Gene3D" id="1.10.10.10">
    <property type="entry name" value="Winged helix-like DNA-binding domain superfamily/Winged helix DNA-binding domain"/>
    <property type="match status" value="1"/>
</dbReference>
<evidence type="ECO:0000313" key="6">
    <source>
        <dbReference type="Proteomes" id="UP000469185"/>
    </source>
</evidence>
<keyword evidence="2" id="KW-0238">DNA-binding</keyword>
<dbReference type="SUPFAM" id="SSF46785">
    <property type="entry name" value="Winged helix' DNA-binding domain"/>
    <property type="match status" value="1"/>
</dbReference>
<feature type="domain" description="HTH deoR-type" evidence="4">
    <location>
        <begin position="19"/>
        <end position="74"/>
    </location>
</feature>
<dbReference type="InterPro" id="IPR050313">
    <property type="entry name" value="Carb_Metab_HTH_regulators"/>
</dbReference>
<dbReference type="SMART" id="SM00420">
    <property type="entry name" value="HTH_DEOR"/>
    <property type="match status" value="1"/>
</dbReference>
<reference evidence="5 6" key="1">
    <citation type="submission" date="2020-02" db="EMBL/GenBank/DDBJ databases">
        <authorList>
            <person name="Li X.-J."/>
            <person name="Feng X.-M."/>
        </authorList>
    </citation>
    <scope>NUCLEOTIDE SEQUENCE [LARGE SCALE GENOMIC DNA]</scope>
    <source>
        <strain evidence="5 6">CGMCC 4.7225</strain>
    </source>
</reference>
<keyword evidence="1" id="KW-0805">Transcription regulation</keyword>